<dbReference type="InterPro" id="IPR022488">
    <property type="entry name" value="PPK2-related"/>
</dbReference>
<dbReference type="NCBIfam" id="TIGR03709">
    <property type="entry name" value="PPK2_rel_1"/>
    <property type="match status" value="1"/>
</dbReference>
<keyword evidence="2 4" id="KW-0418">Kinase</keyword>
<dbReference type="PIRSF" id="PIRSF028756">
    <property type="entry name" value="PPK2_prd"/>
    <property type="match status" value="1"/>
</dbReference>
<dbReference type="Proteomes" id="UP000660381">
    <property type="component" value="Unassembled WGS sequence"/>
</dbReference>
<dbReference type="RefSeq" id="WP_190905381.1">
    <property type="nucleotide sequence ID" value="NZ_JACJTQ010000003.1"/>
</dbReference>
<gene>
    <name evidence="4" type="ORF">H6G68_03540</name>
</gene>
<dbReference type="PANTHER" id="PTHR34383">
    <property type="entry name" value="POLYPHOSPHATE:AMP PHOSPHOTRANSFERASE-RELATED"/>
    <property type="match status" value="1"/>
</dbReference>
<dbReference type="InterPro" id="IPR027417">
    <property type="entry name" value="P-loop_NTPase"/>
</dbReference>
<dbReference type="InterPro" id="IPR016898">
    <property type="entry name" value="Polyphosphate_phosphotransfera"/>
</dbReference>
<dbReference type="GO" id="GO:0016301">
    <property type="term" value="F:kinase activity"/>
    <property type="evidence" value="ECO:0007669"/>
    <property type="project" value="UniProtKB-KW"/>
</dbReference>
<dbReference type="Pfam" id="PF03976">
    <property type="entry name" value="PPK2"/>
    <property type="match status" value="1"/>
</dbReference>
<keyword evidence="5" id="KW-1185">Reference proteome</keyword>
<proteinExistence type="predicted"/>
<reference evidence="4 5" key="1">
    <citation type="journal article" date="2020" name="ISME J.">
        <title>Comparative genomics reveals insights into cyanobacterial evolution and habitat adaptation.</title>
        <authorList>
            <person name="Chen M.Y."/>
            <person name="Teng W.K."/>
            <person name="Zhao L."/>
            <person name="Hu C.X."/>
            <person name="Zhou Y.K."/>
            <person name="Han B.P."/>
            <person name="Song L.R."/>
            <person name="Shu W.S."/>
        </authorList>
    </citation>
    <scope>NUCLEOTIDE SEQUENCE [LARGE SCALE GENOMIC DNA]</scope>
    <source>
        <strain evidence="4 5">FACHB-362</strain>
    </source>
</reference>
<evidence type="ECO:0000259" key="3">
    <source>
        <dbReference type="Pfam" id="PF03976"/>
    </source>
</evidence>
<evidence type="ECO:0000313" key="5">
    <source>
        <dbReference type="Proteomes" id="UP000660381"/>
    </source>
</evidence>
<dbReference type="InterPro" id="IPR022300">
    <property type="entry name" value="PPK2-rel_1"/>
</dbReference>
<comment type="caution">
    <text evidence="4">The sequence shown here is derived from an EMBL/GenBank/DDBJ whole genome shotgun (WGS) entry which is preliminary data.</text>
</comment>
<evidence type="ECO:0000256" key="1">
    <source>
        <dbReference type="ARBA" id="ARBA00022679"/>
    </source>
</evidence>
<dbReference type="Gene3D" id="3.40.50.300">
    <property type="entry name" value="P-loop containing nucleotide triphosphate hydrolases"/>
    <property type="match status" value="1"/>
</dbReference>
<dbReference type="SUPFAM" id="SSF52540">
    <property type="entry name" value="P-loop containing nucleoside triphosphate hydrolases"/>
    <property type="match status" value="1"/>
</dbReference>
<evidence type="ECO:0000313" key="4">
    <source>
        <dbReference type="EMBL" id="MBD2690837.1"/>
    </source>
</evidence>
<accession>A0ABR8J011</accession>
<sequence>MNQDPFIVPPGTKISLKNDYNPSYQTSSEEKVDANIKLTAGIQQLANYQDILYAQNTYALLIIFQAMDAAGKDSTIKHVMSGINPQGCQVFSFKAPSAEELDHDYLWRTMKALPERGRIGIFNRSYYEEVLVVRVHREILEKQQLHCIPQGKHIWQQRFEEINNFEKYLVNNGIIVLKFFLNVSKKEQKKRFLDRIQSPEKHWKFSASDVKERAFWDDYMLAYEEVFNHTSTEFAPWYIIPADRKWFTRLIVADIICKKLQELNLQYPTLSEEHKQRLLEAKKMLESED</sequence>
<organism evidence="4 5">
    <name type="scientific">Anabaena catenula FACHB-362</name>
    <dbReference type="NCBI Taxonomy" id="2692877"/>
    <lineage>
        <taxon>Bacteria</taxon>
        <taxon>Bacillati</taxon>
        <taxon>Cyanobacteriota</taxon>
        <taxon>Cyanophyceae</taxon>
        <taxon>Nostocales</taxon>
        <taxon>Nostocaceae</taxon>
        <taxon>Anabaena</taxon>
    </lineage>
</organism>
<name>A0ABR8J011_9NOST</name>
<dbReference type="PANTHER" id="PTHR34383:SF3">
    <property type="entry name" value="POLYPHOSPHATE:AMP PHOSPHOTRANSFERASE"/>
    <property type="match status" value="1"/>
</dbReference>
<protein>
    <submittedName>
        <fullName evidence="4">Polyphosphate kinase 2 family protein</fullName>
    </submittedName>
</protein>
<evidence type="ECO:0000256" key="2">
    <source>
        <dbReference type="ARBA" id="ARBA00022777"/>
    </source>
</evidence>
<keyword evidence="1" id="KW-0808">Transferase</keyword>
<feature type="domain" description="Polyphosphate kinase-2-related" evidence="3">
    <location>
        <begin position="37"/>
        <end position="263"/>
    </location>
</feature>
<dbReference type="EMBL" id="JACJTQ010000003">
    <property type="protein sequence ID" value="MBD2690837.1"/>
    <property type="molecule type" value="Genomic_DNA"/>
</dbReference>